<name>A0A3M0KVV0_HIRRU</name>
<comment type="caution">
    <text evidence="1">The sequence shown here is derived from an EMBL/GenBank/DDBJ whole genome shotgun (WGS) entry which is preliminary data.</text>
</comment>
<keyword evidence="2" id="KW-1185">Reference proteome</keyword>
<dbReference type="Proteomes" id="UP000269221">
    <property type="component" value="Unassembled WGS sequence"/>
</dbReference>
<reference evidence="1 2" key="1">
    <citation type="submission" date="2018-07" db="EMBL/GenBank/DDBJ databases">
        <title>A high quality draft genome assembly of the barn swallow (H. rustica rustica).</title>
        <authorList>
            <person name="Formenti G."/>
            <person name="Chiara M."/>
            <person name="Poveda L."/>
            <person name="Francoijs K.-J."/>
            <person name="Bonisoli-Alquati A."/>
            <person name="Canova L."/>
            <person name="Gianfranceschi L."/>
            <person name="Horner D.S."/>
            <person name="Saino N."/>
        </authorList>
    </citation>
    <scope>NUCLEOTIDE SEQUENCE [LARGE SCALE GENOMIC DNA]</scope>
    <source>
        <strain evidence="1">Chelidonia</strain>
        <tissue evidence="1">Blood</tissue>
    </source>
</reference>
<accession>A0A3M0KVV0</accession>
<evidence type="ECO:0000313" key="2">
    <source>
        <dbReference type="Proteomes" id="UP000269221"/>
    </source>
</evidence>
<proteinExistence type="predicted"/>
<gene>
    <name evidence="1" type="ORF">DUI87_05929</name>
</gene>
<evidence type="ECO:0000313" key="1">
    <source>
        <dbReference type="EMBL" id="RMC17348.1"/>
    </source>
</evidence>
<organism evidence="1 2">
    <name type="scientific">Hirundo rustica rustica</name>
    <dbReference type="NCBI Taxonomy" id="333673"/>
    <lineage>
        <taxon>Eukaryota</taxon>
        <taxon>Metazoa</taxon>
        <taxon>Chordata</taxon>
        <taxon>Craniata</taxon>
        <taxon>Vertebrata</taxon>
        <taxon>Euteleostomi</taxon>
        <taxon>Archelosauria</taxon>
        <taxon>Archosauria</taxon>
        <taxon>Dinosauria</taxon>
        <taxon>Saurischia</taxon>
        <taxon>Theropoda</taxon>
        <taxon>Coelurosauria</taxon>
        <taxon>Aves</taxon>
        <taxon>Neognathae</taxon>
        <taxon>Neoaves</taxon>
        <taxon>Telluraves</taxon>
        <taxon>Australaves</taxon>
        <taxon>Passeriformes</taxon>
        <taxon>Sylvioidea</taxon>
        <taxon>Hirundinidae</taxon>
        <taxon>Hirundo</taxon>
    </lineage>
</organism>
<sequence length="92" mass="9870">MSACQACGIVDSTSQGVRYTAAHASAQMAKQSEECAKRKHRTILYTTTDWERKGLGKVLEGPGGQGIVVYTNTTGVQSIALVPRSCNYTDSE</sequence>
<dbReference type="AlphaFoldDB" id="A0A3M0KVV0"/>
<protein>
    <submittedName>
        <fullName evidence="1">Uncharacterized protein</fullName>
    </submittedName>
</protein>
<dbReference type="EMBL" id="QRBI01000099">
    <property type="protein sequence ID" value="RMC17348.1"/>
    <property type="molecule type" value="Genomic_DNA"/>
</dbReference>